<feature type="domain" description="PNPLA" evidence="3">
    <location>
        <begin position="37"/>
        <end position="210"/>
    </location>
</feature>
<dbReference type="InterPro" id="IPR037483">
    <property type="entry name" value="YjjU-like"/>
</dbReference>
<sequence length="319" mass="36132">MRPAGRQNKGHCSLKCVRNLGMQKPLSPPPNVTDTALVFEGGAMRAVFSAAMVQALLEADVNFGWVCGNSAATSHVAYYIARDPERMRATFTTFPSDPNFGGFRTWMRGDGFFNAQYIYGAAGIPGHPMELDWNYFQRSPVQYRVSGFNARTGEAKHWGREDIHTPQDFFIRAQASSTLPFFMPPVEIDGDPWFDGAFGPTGGIPIDSAIEDGFKKFLVIQTRTRSYRKKPGHVDWGVRRMFRKYPALVDSIITRHDRYNEVREQIFELERQGRAYVFAPRSMRITNGDRNLRRLLSAYEAGLAQAREEMPAIKKFLGL</sequence>
<dbReference type="GO" id="GO:0016787">
    <property type="term" value="F:hydrolase activity"/>
    <property type="evidence" value="ECO:0007669"/>
    <property type="project" value="UniProtKB-UniRule"/>
</dbReference>
<dbReference type="HOGENOM" id="CLU_048271_1_1_11"/>
<keyword evidence="5" id="KW-1185">Reference proteome</keyword>
<proteinExistence type="predicted"/>
<dbReference type="InterPro" id="IPR016035">
    <property type="entry name" value="Acyl_Trfase/lysoPLipase"/>
</dbReference>
<dbReference type="KEGG" id="crd:CRES_0512"/>
<evidence type="ECO:0000259" key="3">
    <source>
        <dbReference type="PROSITE" id="PS51635"/>
    </source>
</evidence>
<feature type="active site" description="Nucleophile" evidence="2">
    <location>
        <position position="70"/>
    </location>
</feature>
<dbReference type="InterPro" id="IPR045943">
    <property type="entry name" value="DUF6363"/>
</dbReference>
<protein>
    <recommendedName>
        <fullName evidence="3">PNPLA domain-containing protein</fullName>
    </recommendedName>
</protein>
<dbReference type="GO" id="GO:0016042">
    <property type="term" value="P:lipid catabolic process"/>
    <property type="evidence" value="ECO:0007669"/>
    <property type="project" value="UniProtKB-UniRule"/>
</dbReference>
<dbReference type="EMBL" id="CP002857">
    <property type="protein sequence ID" value="AEI08875.1"/>
    <property type="molecule type" value="Genomic_DNA"/>
</dbReference>
<keyword evidence="1 2" id="KW-0443">Lipid metabolism</keyword>
<dbReference type="STRING" id="662755.CRES_0512"/>
<comment type="caution">
    <text evidence="2">Lacks conserved residue(s) required for the propagation of feature annotation.</text>
</comment>
<feature type="active site" description="Proton acceptor" evidence="2">
    <location>
        <position position="195"/>
    </location>
</feature>
<gene>
    <name evidence="4" type="ordered locus">CRES_0512</name>
</gene>
<dbReference type="Gene3D" id="3.40.1090.10">
    <property type="entry name" value="Cytosolic phospholipase A2 catalytic domain"/>
    <property type="match status" value="1"/>
</dbReference>
<accession>F8DYN3</accession>
<keyword evidence="2" id="KW-0442">Lipid degradation</keyword>
<evidence type="ECO:0000256" key="1">
    <source>
        <dbReference type="ARBA" id="ARBA00023098"/>
    </source>
</evidence>
<dbReference type="Pfam" id="PF01734">
    <property type="entry name" value="Patatin"/>
    <property type="match status" value="1"/>
</dbReference>
<dbReference type="eggNOG" id="COG4667">
    <property type="taxonomic scope" value="Bacteria"/>
</dbReference>
<dbReference type="InterPro" id="IPR002641">
    <property type="entry name" value="PNPLA_dom"/>
</dbReference>
<dbReference type="SUPFAM" id="SSF52151">
    <property type="entry name" value="FabD/lysophospholipase-like"/>
    <property type="match status" value="1"/>
</dbReference>
<name>F8DYN3_CORRG</name>
<dbReference type="AlphaFoldDB" id="F8DYN3"/>
<evidence type="ECO:0000313" key="4">
    <source>
        <dbReference type="EMBL" id="AEI08875.1"/>
    </source>
</evidence>
<reference evidence="4 5" key="1">
    <citation type="journal article" date="2012" name="BMC Genomics">
        <title>Complete genome sequence, lifestyle, and multi-drug resistance of the human pathogen Corynebacterium resistens DSM 45100 isolated from blood samples of a leukemia patient.</title>
        <authorList>
            <person name="Schroder J."/>
            <person name="Maus I."/>
            <person name="Meyer K."/>
            <person name="Wordemann S."/>
            <person name="Blom J."/>
            <person name="Jaenicke S."/>
            <person name="Schneider J."/>
            <person name="Trost E."/>
            <person name="Tauch A."/>
        </authorList>
    </citation>
    <scope>NUCLEOTIDE SEQUENCE [LARGE SCALE GENOMIC DNA]</scope>
    <source>
        <strain evidence="5">DSM 45100 / JCM 12819 / CCUG 50093 / GTC 2026 / SICGH 158</strain>
    </source>
</reference>
<dbReference type="Proteomes" id="UP000000492">
    <property type="component" value="Chromosome"/>
</dbReference>
<organism evidence="4 5">
    <name type="scientific">Corynebacterium resistens (strain DSM 45100 / JCM 12819 / GTC 2026 / SICGH 158)</name>
    <dbReference type="NCBI Taxonomy" id="662755"/>
    <lineage>
        <taxon>Bacteria</taxon>
        <taxon>Bacillati</taxon>
        <taxon>Actinomycetota</taxon>
        <taxon>Actinomycetes</taxon>
        <taxon>Mycobacteriales</taxon>
        <taxon>Corynebacteriaceae</taxon>
        <taxon>Corynebacterium</taxon>
    </lineage>
</organism>
<dbReference type="CDD" id="cd07208">
    <property type="entry name" value="Pat_hypo_Ecoli_yjju_like"/>
    <property type="match status" value="1"/>
</dbReference>
<feature type="short sequence motif" description="DGA/G" evidence="2">
    <location>
        <begin position="195"/>
        <end position="197"/>
    </location>
</feature>
<evidence type="ECO:0000256" key="2">
    <source>
        <dbReference type="PROSITE-ProRule" id="PRU01161"/>
    </source>
</evidence>
<dbReference type="PROSITE" id="PS51635">
    <property type="entry name" value="PNPLA"/>
    <property type="match status" value="1"/>
</dbReference>
<keyword evidence="2" id="KW-0378">Hydrolase</keyword>
<dbReference type="Pfam" id="PF19890">
    <property type="entry name" value="DUF6363"/>
    <property type="match status" value="1"/>
</dbReference>
<evidence type="ECO:0000313" key="5">
    <source>
        <dbReference type="Proteomes" id="UP000000492"/>
    </source>
</evidence>